<dbReference type="EMBL" id="AJXT01000022">
    <property type="protein sequence ID" value="EIL93193.1"/>
    <property type="molecule type" value="Genomic_DNA"/>
</dbReference>
<dbReference type="PATRIC" id="fig|1163407.3.peg.1894"/>
<sequence length="200" mass="21449">MSPKASRSLNMLCFAALLAFGSAASAATVQYNIDPDHTYPSFEADHMGGLSVWRGKFNHSSGTVMLDKTAGTGSVDVTVDMKSADFGQDQLNAGTQGEELFDTAKYPQAHYTGKLVDFVNGAPTRVSGQLTLHGVTHPLDLKINSFKCMPHPMFKREVCGADALATFKRDAYGMDAGKDYGFDMTVTLRIQVEALAAPAS</sequence>
<dbReference type="RefSeq" id="WP_007807681.1">
    <property type="nucleotide sequence ID" value="NZ_AJXT01000022.1"/>
</dbReference>
<dbReference type="InterPro" id="IPR036761">
    <property type="entry name" value="TTHA0802/YceI-like_sf"/>
</dbReference>
<dbReference type="STRING" id="1163407.UU7_09405"/>
<accession>I4W152</accession>
<keyword evidence="1" id="KW-0732">Signal</keyword>
<dbReference type="AlphaFoldDB" id="I4W152"/>
<feature type="signal peptide" evidence="1">
    <location>
        <begin position="1"/>
        <end position="26"/>
    </location>
</feature>
<dbReference type="Proteomes" id="UP000003226">
    <property type="component" value="Unassembled WGS sequence"/>
</dbReference>
<dbReference type="Gene3D" id="2.40.128.110">
    <property type="entry name" value="Lipid/polyisoprenoid-binding, YceI-like"/>
    <property type="match status" value="1"/>
</dbReference>
<reference evidence="3 4" key="1">
    <citation type="journal article" date="2012" name="J. Bacteriol.">
        <title>Genome sequences for six rhodanobacter strains, isolated from soils and the terrestrial subsurface, with variable denitrification capabilities.</title>
        <authorList>
            <person name="Kostka J.E."/>
            <person name="Green S.J."/>
            <person name="Rishishwar L."/>
            <person name="Prakash O."/>
            <person name="Katz L.S."/>
            <person name="Marino-Ramirez L."/>
            <person name="Jordan I.K."/>
            <person name="Munk C."/>
            <person name="Ivanova N."/>
            <person name="Mikhailova N."/>
            <person name="Watson D.B."/>
            <person name="Brown S.D."/>
            <person name="Palumbo A.V."/>
            <person name="Brooks S.C."/>
        </authorList>
    </citation>
    <scope>NUCLEOTIDE SEQUENCE [LARGE SCALE GENOMIC DNA]</scope>
    <source>
        <strain evidence="3 4">B39</strain>
    </source>
</reference>
<dbReference type="Pfam" id="PF04264">
    <property type="entry name" value="YceI"/>
    <property type="match status" value="1"/>
</dbReference>
<evidence type="ECO:0000313" key="4">
    <source>
        <dbReference type="Proteomes" id="UP000003226"/>
    </source>
</evidence>
<evidence type="ECO:0000313" key="3">
    <source>
        <dbReference type="EMBL" id="EIL93193.1"/>
    </source>
</evidence>
<gene>
    <name evidence="3" type="ORF">UU7_09405</name>
</gene>
<organism evidence="3 4">
    <name type="scientific">Rhodanobacter spathiphylli B39</name>
    <dbReference type="NCBI Taxonomy" id="1163407"/>
    <lineage>
        <taxon>Bacteria</taxon>
        <taxon>Pseudomonadati</taxon>
        <taxon>Pseudomonadota</taxon>
        <taxon>Gammaproteobacteria</taxon>
        <taxon>Lysobacterales</taxon>
        <taxon>Rhodanobacteraceae</taxon>
        <taxon>Rhodanobacter</taxon>
    </lineage>
</organism>
<feature type="domain" description="Lipid/polyisoprenoid-binding YceI-like" evidence="2">
    <location>
        <begin position="30"/>
        <end position="195"/>
    </location>
</feature>
<dbReference type="OrthoDB" id="9811006at2"/>
<keyword evidence="4" id="KW-1185">Reference proteome</keyword>
<dbReference type="eggNOG" id="COG2353">
    <property type="taxonomic scope" value="Bacteria"/>
</dbReference>
<name>I4W152_9GAMM</name>
<feature type="chain" id="PRO_5003696527" description="Lipid/polyisoprenoid-binding YceI-like domain-containing protein" evidence="1">
    <location>
        <begin position="27"/>
        <end position="200"/>
    </location>
</feature>
<dbReference type="PANTHER" id="PTHR34406">
    <property type="entry name" value="PROTEIN YCEI"/>
    <property type="match status" value="1"/>
</dbReference>
<evidence type="ECO:0000256" key="1">
    <source>
        <dbReference type="SAM" id="SignalP"/>
    </source>
</evidence>
<comment type="caution">
    <text evidence="3">The sequence shown here is derived from an EMBL/GenBank/DDBJ whole genome shotgun (WGS) entry which is preliminary data.</text>
</comment>
<protein>
    <recommendedName>
        <fullName evidence="2">Lipid/polyisoprenoid-binding YceI-like domain-containing protein</fullName>
    </recommendedName>
</protein>
<dbReference type="InterPro" id="IPR007372">
    <property type="entry name" value="Lipid/polyisoprenoid-bd_YceI"/>
</dbReference>
<proteinExistence type="predicted"/>
<evidence type="ECO:0000259" key="2">
    <source>
        <dbReference type="SMART" id="SM00867"/>
    </source>
</evidence>
<dbReference type="SUPFAM" id="SSF101874">
    <property type="entry name" value="YceI-like"/>
    <property type="match status" value="1"/>
</dbReference>
<dbReference type="PANTHER" id="PTHR34406:SF2">
    <property type="entry name" value="PERIPLASMIC PROTEIN"/>
    <property type="match status" value="1"/>
</dbReference>
<dbReference type="SMART" id="SM00867">
    <property type="entry name" value="YceI"/>
    <property type="match status" value="1"/>
</dbReference>